<dbReference type="SMART" id="SM00871">
    <property type="entry name" value="AraC_E_bind"/>
    <property type="match status" value="1"/>
</dbReference>
<evidence type="ECO:0000259" key="1">
    <source>
        <dbReference type="SMART" id="SM00871"/>
    </source>
</evidence>
<feature type="domain" description="AraC effector-binding" evidence="1">
    <location>
        <begin position="1"/>
        <end position="152"/>
    </location>
</feature>
<proteinExistence type="predicted"/>
<dbReference type="AlphaFoldDB" id="A0A1H5V8L2"/>
<name>A0A1H5V8L2_9RHOB</name>
<reference evidence="2 3" key="1">
    <citation type="submission" date="2016-10" db="EMBL/GenBank/DDBJ databases">
        <authorList>
            <person name="de Groot N.N."/>
        </authorList>
    </citation>
    <scope>NUCLEOTIDE SEQUENCE [LARGE SCALE GENOMIC DNA]</scope>
    <source>
        <strain evidence="2 3">DSM 23413</strain>
    </source>
</reference>
<dbReference type="RefSeq" id="WP_160114856.1">
    <property type="nucleotide sequence ID" value="NZ_FNVD01000005.1"/>
</dbReference>
<sequence>MEPEIETAPERRLVGFADAFTVETRHRIGELWQAFLKDAQHIRNRVPGALYGVSFSADGKGGFRYAVAVEVDPLPEQRPQRSCVVTLSAGKYAVLRRFAPIEELPRAFDEMFTEWLPGSGWCQREGAVFERYPDDPRNGPDGVAWEIWVPVQA</sequence>
<dbReference type="Pfam" id="PF06445">
    <property type="entry name" value="GyrI-like"/>
    <property type="match status" value="1"/>
</dbReference>
<dbReference type="InterPro" id="IPR010499">
    <property type="entry name" value="AraC_E-bd"/>
</dbReference>
<dbReference type="InterPro" id="IPR029442">
    <property type="entry name" value="GyrI-like"/>
</dbReference>
<dbReference type="Proteomes" id="UP000236742">
    <property type="component" value="Unassembled WGS sequence"/>
</dbReference>
<evidence type="ECO:0000313" key="3">
    <source>
        <dbReference type="Proteomes" id="UP000236742"/>
    </source>
</evidence>
<protein>
    <submittedName>
        <fullName evidence="2">AraC family transcriptional regulator</fullName>
    </submittedName>
</protein>
<accession>A0A1H5V8L2</accession>
<evidence type="ECO:0000313" key="2">
    <source>
        <dbReference type="EMBL" id="SEF83101.1"/>
    </source>
</evidence>
<gene>
    <name evidence="2" type="ORF">SAMN05421751_105197</name>
</gene>
<dbReference type="InterPro" id="IPR011256">
    <property type="entry name" value="Reg_factor_effector_dom_sf"/>
</dbReference>
<dbReference type="SUPFAM" id="SSF55136">
    <property type="entry name" value="Probable bacterial effector-binding domain"/>
    <property type="match status" value="1"/>
</dbReference>
<organism evidence="2 3">
    <name type="scientific">Jhaorihella thermophila</name>
    <dbReference type="NCBI Taxonomy" id="488547"/>
    <lineage>
        <taxon>Bacteria</taxon>
        <taxon>Pseudomonadati</taxon>
        <taxon>Pseudomonadota</taxon>
        <taxon>Alphaproteobacteria</taxon>
        <taxon>Rhodobacterales</taxon>
        <taxon>Paracoccaceae</taxon>
        <taxon>Jhaorihella</taxon>
    </lineage>
</organism>
<keyword evidence="3" id="KW-1185">Reference proteome</keyword>
<dbReference type="Gene3D" id="3.20.80.10">
    <property type="entry name" value="Regulatory factor, effector binding domain"/>
    <property type="match status" value="1"/>
</dbReference>
<dbReference type="EMBL" id="FNVD01000005">
    <property type="protein sequence ID" value="SEF83101.1"/>
    <property type="molecule type" value="Genomic_DNA"/>
</dbReference>
<dbReference type="OrthoDB" id="282744at2"/>